<gene>
    <name evidence="1" type="ORF">LEP1GSC158_4406</name>
</gene>
<reference evidence="1 2" key="1">
    <citation type="submission" date="2013-01" db="EMBL/GenBank/DDBJ databases">
        <authorList>
            <person name="Harkins D.M."/>
            <person name="Durkin A.S."/>
            <person name="Brinkac L.M."/>
            <person name="Haft D.H."/>
            <person name="Selengut J.D."/>
            <person name="Sanka R."/>
            <person name="DePew J."/>
            <person name="Purushe J."/>
            <person name="Tulsiani S.M."/>
            <person name="Graham G.C."/>
            <person name="Burns M.-A."/>
            <person name="Dohnt M.F."/>
            <person name="Smythe L.D."/>
            <person name="McKay D.B."/>
            <person name="Craig S.B."/>
            <person name="Vinetz J.M."/>
            <person name="Sutton G.G."/>
            <person name="Nierman W.C."/>
            <person name="Fouts D.E."/>
        </authorList>
    </citation>
    <scope>NUCLEOTIDE SEQUENCE [LARGE SCALE GENOMIC DNA]</scope>
    <source>
        <strain evidence="1 2">LT2156</strain>
    </source>
</reference>
<comment type="caution">
    <text evidence="1">The sequence shown here is derived from an EMBL/GenBank/DDBJ whole genome shotgun (WGS) entry which is preliminary data.</text>
</comment>
<dbReference type="Proteomes" id="UP000012089">
    <property type="component" value="Unassembled WGS sequence"/>
</dbReference>
<evidence type="ECO:0000313" key="2">
    <source>
        <dbReference type="Proteomes" id="UP000012089"/>
    </source>
</evidence>
<accession>M6H8C8</accession>
<dbReference type="AlphaFoldDB" id="M6H8C8"/>
<proteinExistence type="predicted"/>
<organism evidence="1 2">
    <name type="scientific">Leptospira interrogans serovar Zanoni str. LT2156</name>
    <dbReference type="NCBI Taxonomy" id="1001601"/>
    <lineage>
        <taxon>Bacteria</taxon>
        <taxon>Pseudomonadati</taxon>
        <taxon>Spirochaetota</taxon>
        <taxon>Spirochaetia</taxon>
        <taxon>Leptospirales</taxon>
        <taxon>Leptospiraceae</taxon>
        <taxon>Leptospira</taxon>
    </lineage>
</organism>
<protein>
    <submittedName>
        <fullName evidence="1">Uncharacterized protein</fullName>
    </submittedName>
</protein>
<dbReference type="EMBL" id="AFMF02000038">
    <property type="protein sequence ID" value="EMM93563.1"/>
    <property type="molecule type" value="Genomic_DNA"/>
</dbReference>
<sequence length="69" mass="7511">MKDRIVFSINNYCCGAEVAKRKVTLLFLASFASRPETGSEEPAPLVTIRFAGIPCLIKACLTAFARSSE</sequence>
<name>M6H8C8_LEPIR</name>
<evidence type="ECO:0000313" key="1">
    <source>
        <dbReference type="EMBL" id="EMM93563.1"/>
    </source>
</evidence>